<dbReference type="InterPro" id="IPR050938">
    <property type="entry name" value="Collagen_Structural_Proteins"/>
</dbReference>
<evidence type="ECO:0000256" key="1">
    <source>
        <dbReference type="PROSITE-ProRule" id="PRU00446"/>
    </source>
</evidence>
<evidence type="ECO:0000256" key="2">
    <source>
        <dbReference type="SAM" id="MobiDB-lite"/>
    </source>
</evidence>
<keyword evidence="3" id="KW-0812">Transmembrane</keyword>
<reference evidence="5 6" key="1">
    <citation type="journal article" date="2024" name="Insects">
        <title>An Improved Chromosome-Level Genome Assembly of the Firefly Pyrocoelia pectoralis.</title>
        <authorList>
            <person name="Fu X."/>
            <person name="Meyer-Rochow V.B."/>
            <person name="Ballantyne L."/>
            <person name="Zhu X."/>
        </authorList>
    </citation>
    <scope>NUCLEOTIDE SEQUENCE [LARGE SCALE GENOMIC DNA]</scope>
    <source>
        <strain evidence="5">XCY_ONT2</strain>
    </source>
</reference>
<accession>A0AAN7VIP7</accession>
<evidence type="ECO:0000313" key="6">
    <source>
        <dbReference type="Proteomes" id="UP001329430"/>
    </source>
</evidence>
<feature type="compositionally biased region" description="Pro residues" evidence="2">
    <location>
        <begin position="128"/>
        <end position="145"/>
    </location>
</feature>
<evidence type="ECO:0000259" key="4">
    <source>
        <dbReference type="PROSITE" id="PS51132"/>
    </source>
</evidence>
<gene>
    <name evidence="5" type="ORF">RI129_003924</name>
</gene>
<feature type="domain" description="Olfactomedin-like" evidence="4">
    <location>
        <begin position="505"/>
        <end position="755"/>
    </location>
</feature>
<dbReference type="Pfam" id="PF02191">
    <property type="entry name" value="OLF"/>
    <property type="match status" value="1"/>
</dbReference>
<dbReference type="EMBL" id="JAVRBK010000002">
    <property type="protein sequence ID" value="KAK5649032.1"/>
    <property type="molecule type" value="Genomic_DNA"/>
</dbReference>
<dbReference type="AlphaFoldDB" id="A0AAN7VIP7"/>
<organism evidence="5 6">
    <name type="scientific">Pyrocoelia pectoralis</name>
    <dbReference type="NCBI Taxonomy" id="417401"/>
    <lineage>
        <taxon>Eukaryota</taxon>
        <taxon>Metazoa</taxon>
        <taxon>Ecdysozoa</taxon>
        <taxon>Arthropoda</taxon>
        <taxon>Hexapoda</taxon>
        <taxon>Insecta</taxon>
        <taxon>Pterygota</taxon>
        <taxon>Neoptera</taxon>
        <taxon>Endopterygota</taxon>
        <taxon>Coleoptera</taxon>
        <taxon>Polyphaga</taxon>
        <taxon>Elateriformia</taxon>
        <taxon>Elateroidea</taxon>
        <taxon>Lampyridae</taxon>
        <taxon>Lampyrinae</taxon>
        <taxon>Pyrocoelia</taxon>
    </lineage>
</organism>
<proteinExistence type="predicted"/>
<dbReference type="Pfam" id="PF01391">
    <property type="entry name" value="Collagen"/>
    <property type="match status" value="2"/>
</dbReference>
<protein>
    <recommendedName>
        <fullName evidence="4">Olfactomedin-like domain-containing protein</fullName>
    </recommendedName>
</protein>
<feature type="compositionally biased region" description="Low complexity" evidence="2">
    <location>
        <begin position="358"/>
        <end position="386"/>
    </location>
</feature>
<dbReference type="InterPro" id="IPR003112">
    <property type="entry name" value="Olfac-like_dom"/>
</dbReference>
<dbReference type="PANTHER" id="PTHR37456:SF6">
    <property type="entry name" value="COLLAGEN ALPHA-1(XXIII) CHAIN-LIKE ISOFORM X2"/>
    <property type="match status" value="1"/>
</dbReference>
<keyword evidence="3" id="KW-1133">Transmembrane helix</keyword>
<feature type="region of interest" description="Disordered" evidence="2">
    <location>
        <begin position="219"/>
        <end position="476"/>
    </location>
</feature>
<name>A0AAN7VIP7_9COLE</name>
<feature type="transmembrane region" description="Helical" evidence="3">
    <location>
        <begin position="12"/>
        <end position="31"/>
    </location>
</feature>
<evidence type="ECO:0000256" key="3">
    <source>
        <dbReference type="SAM" id="Phobius"/>
    </source>
</evidence>
<sequence length="766" mass="81174">MNTSPITKTILFILLVLFLLSLEVIVGFYLYRVIKLDFREEFLKEVRTGVCKEEFRTLLSNRKYLKNVCDEMGCDFGQHGTNRQKRAVDQVTFGRPSSTFSRGSLESGRRVTFGPAIRTSRVESQAPPGLPGSPGLPGPMGPPGLPGLNGDKGNAGEKGVAGEKGAIGPLGKDGIPGVPGIHGQEGKMGIPGLKGERGDPGITGKDGVMGFKGEIGLPGANGLSGEKGAPGKDGINGIPGSPGQVGAPGRDGYQGSPGERGPVGSKGDNGNVGEKGDRGLSGKDGLPGKEGTPGIPGTPGTHGEQGKTGPPGQKGSDGVSGQKGENGITGAKGDDGINGRPGERGEKGEIGSPGKDGYNGIPGSPGPSGEVGSPGRDGLQGLQGLKGNKGEDGLTGLKGQQGEKGDVGPQGVEGPKGNNGNQGAIGNSGLNGRDGLPGVQGTKGEKGITGPQGAPGPQGKEGLLGSRGLPGQCDCDTKADKRNENIIIKIMRNETYVTFKANEKECSSFVIGERKILDVSEAHTSFMVDSMPTSKKEGYKYWLTTNDNFKLFEFDNIELFRKNEPSTIYDLDVAFEGNAHVIYNGFFFYKMKGNKPKIIKYDFKNEQSQTLTISDLPKNKMKHLYLNNYNSFDFSVDQNGLWVIFPIPESDHTGVAKINYENMSIDCMWEITLKNNKMVDMFIVSGTLYVLEYTTTFDIKINWAINLLSNITTKVNIGGIDQTGGITMATYDYRNNQLLLVDGGKKMIYPFYCEDGGILPTNVVTE</sequence>
<dbReference type="PANTHER" id="PTHR37456">
    <property type="entry name" value="SI:CH211-266K2.1"/>
    <property type="match status" value="1"/>
</dbReference>
<dbReference type="PROSITE" id="PS51132">
    <property type="entry name" value="OLF"/>
    <property type="match status" value="1"/>
</dbReference>
<feature type="compositionally biased region" description="Basic and acidic residues" evidence="2">
    <location>
        <begin position="332"/>
        <end position="349"/>
    </location>
</feature>
<evidence type="ECO:0000313" key="5">
    <source>
        <dbReference type="EMBL" id="KAK5649032.1"/>
    </source>
</evidence>
<feature type="compositionally biased region" description="Polar residues" evidence="2">
    <location>
        <begin position="418"/>
        <end position="430"/>
    </location>
</feature>
<feature type="region of interest" description="Disordered" evidence="2">
    <location>
        <begin position="119"/>
        <end position="161"/>
    </location>
</feature>
<comment type="caution">
    <text evidence="5">The sequence shown here is derived from an EMBL/GenBank/DDBJ whole genome shotgun (WGS) entry which is preliminary data.</text>
</comment>
<feature type="compositionally biased region" description="Low complexity" evidence="2">
    <location>
        <begin position="289"/>
        <end position="302"/>
    </location>
</feature>
<dbReference type="SMART" id="SM00284">
    <property type="entry name" value="OLF"/>
    <property type="match status" value="1"/>
</dbReference>
<keyword evidence="6" id="KW-1185">Reference proteome</keyword>
<keyword evidence="3" id="KW-0472">Membrane</keyword>
<dbReference type="InterPro" id="IPR008160">
    <property type="entry name" value="Collagen"/>
</dbReference>
<comment type="caution">
    <text evidence="1">Lacks conserved residue(s) required for the propagation of feature annotation.</text>
</comment>
<dbReference type="Proteomes" id="UP001329430">
    <property type="component" value="Chromosome 2"/>
</dbReference>